<reference evidence="2" key="1">
    <citation type="submission" date="2019-12" db="EMBL/GenBank/DDBJ databases">
        <title>Genome sequencing and annotation of Brassica cretica.</title>
        <authorList>
            <person name="Studholme D.J."/>
            <person name="Sarris P."/>
        </authorList>
    </citation>
    <scope>NUCLEOTIDE SEQUENCE</scope>
    <source>
        <strain evidence="2">PFS-109/04</strain>
        <tissue evidence="2">Leaf</tissue>
    </source>
</reference>
<feature type="compositionally biased region" description="Polar residues" evidence="1">
    <location>
        <begin position="1"/>
        <end position="11"/>
    </location>
</feature>
<dbReference type="GO" id="GO:0005576">
    <property type="term" value="C:extracellular region"/>
    <property type="evidence" value="ECO:0007669"/>
    <property type="project" value="TreeGrafter"/>
</dbReference>
<dbReference type="InterPro" id="IPR036514">
    <property type="entry name" value="SGNH_hydro_sf"/>
</dbReference>
<dbReference type="InterPro" id="IPR050592">
    <property type="entry name" value="GDSL_lipolytic_enzyme"/>
</dbReference>
<name>A0A8S9Q9J1_BRACR</name>
<dbReference type="Gene3D" id="3.40.50.1110">
    <property type="entry name" value="SGNH hydrolase"/>
    <property type="match status" value="1"/>
</dbReference>
<accession>A0A8S9Q9J1</accession>
<protein>
    <submittedName>
        <fullName evidence="2">Uncharacterized protein</fullName>
    </submittedName>
</protein>
<feature type="non-terminal residue" evidence="2">
    <location>
        <position position="1"/>
    </location>
</feature>
<evidence type="ECO:0000313" key="3">
    <source>
        <dbReference type="Proteomes" id="UP000712600"/>
    </source>
</evidence>
<dbReference type="EMBL" id="QGKX02001290">
    <property type="protein sequence ID" value="KAF3538787.1"/>
    <property type="molecule type" value="Genomic_DNA"/>
</dbReference>
<comment type="caution">
    <text evidence="2">The sequence shown here is derived from an EMBL/GenBank/DDBJ whole genome shotgun (WGS) entry which is preliminary data.</text>
</comment>
<sequence>AKASRNTLQQKTEVDAGKPKLAVDSGNNNNLRTILKCNFPPYGQDFQGKFATGRFTDGRVPSDFVAERLGIAKTIPAYLDPALKGKDLLKGINFASGGSGYDPLTAKIVVLS</sequence>
<proteinExistence type="predicted"/>
<dbReference type="AlphaFoldDB" id="A0A8S9Q9J1"/>
<organism evidence="2 3">
    <name type="scientific">Brassica cretica</name>
    <name type="common">Mustard</name>
    <dbReference type="NCBI Taxonomy" id="69181"/>
    <lineage>
        <taxon>Eukaryota</taxon>
        <taxon>Viridiplantae</taxon>
        <taxon>Streptophyta</taxon>
        <taxon>Embryophyta</taxon>
        <taxon>Tracheophyta</taxon>
        <taxon>Spermatophyta</taxon>
        <taxon>Magnoliopsida</taxon>
        <taxon>eudicotyledons</taxon>
        <taxon>Gunneridae</taxon>
        <taxon>Pentapetalae</taxon>
        <taxon>rosids</taxon>
        <taxon>malvids</taxon>
        <taxon>Brassicales</taxon>
        <taxon>Brassicaceae</taxon>
        <taxon>Brassiceae</taxon>
        <taxon>Brassica</taxon>
    </lineage>
</organism>
<gene>
    <name evidence="2" type="ORF">F2Q69_00023103</name>
</gene>
<evidence type="ECO:0000256" key="1">
    <source>
        <dbReference type="SAM" id="MobiDB-lite"/>
    </source>
</evidence>
<dbReference type="PANTHER" id="PTHR45642:SF134">
    <property type="entry name" value="BNAC02G29810D PROTEIN"/>
    <property type="match status" value="1"/>
</dbReference>
<feature type="region of interest" description="Disordered" evidence="1">
    <location>
        <begin position="1"/>
        <end position="21"/>
    </location>
</feature>
<evidence type="ECO:0000313" key="2">
    <source>
        <dbReference type="EMBL" id="KAF3538787.1"/>
    </source>
</evidence>
<dbReference type="PANTHER" id="PTHR45642">
    <property type="entry name" value="GDSL ESTERASE/LIPASE EXL3"/>
    <property type="match status" value="1"/>
</dbReference>
<dbReference type="Proteomes" id="UP000712600">
    <property type="component" value="Unassembled WGS sequence"/>
</dbReference>